<protein>
    <submittedName>
        <fullName evidence="1">Uncharacterized protein</fullName>
    </submittedName>
</protein>
<proteinExistence type="predicted"/>
<name>A0ABR1BUF6_NECAM</name>
<evidence type="ECO:0000313" key="2">
    <source>
        <dbReference type="Proteomes" id="UP001303046"/>
    </source>
</evidence>
<dbReference type="EMBL" id="JAVFWL010000001">
    <property type="protein sequence ID" value="KAK6728718.1"/>
    <property type="molecule type" value="Genomic_DNA"/>
</dbReference>
<dbReference type="Proteomes" id="UP001303046">
    <property type="component" value="Unassembled WGS sequence"/>
</dbReference>
<sequence>MLKFRIASREYNNIVCVLEIGQGASCQDDIDRALINCSSHNVEMSAKLNRKGPAPAPCLTPVTTSNGDVHPAGVRTAAVVR</sequence>
<gene>
    <name evidence="1" type="primary">Necator_chrI.g2142</name>
    <name evidence="1" type="ORF">RB195_006015</name>
</gene>
<comment type="caution">
    <text evidence="1">The sequence shown here is derived from an EMBL/GenBank/DDBJ whole genome shotgun (WGS) entry which is preliminary data.</text>
</comment>
<reference evidence="1 2" key="1">
    <citation type="submission" date="2023-08" db="EMBL/GenBank/DDBJ databases">
        <title>A Necator americanus chromosomal reference genome.</title>
        <authorList>
            <person name="Ilik V."/>
            <person name="Petrzelkova K.J."/>
            <person name="Pardy F."/>
            <person name="Fuh T."/>
            <person name="Niatou-Singa F.S."/>
            <person name="Gouil Q."/>
            <person name="Baker L."/>
            <person name="Ritchie M.E."/>
            <person name="Jex A.R."/>
            <person name="Gazzola D."/>
            <person name="Li H."/>
            <person name="Toshio Fujiwara R."/>
            <person name="Zhan B."/>
            <person name="Aroian R.V."/>
            <person name="Pafco B."/>
            <person name="Schwarz E.M."/>
        </authorList>
    </citation>
    <scope>NUCLEOTIDE SEQUENCE [LARGE SCALE GENOMIC DNA]</scope>
    <source>
        <strain evidence="1 2">Aroian</strain>
        <tissue evidence="1">Whole animal</tissue>
    </source>
</reference>
<organism evidence="1 2">
    <name type="scientific">Necator americanus</name>
    <name type="common">Human hookworm</name>
    <dbReference type="NCBI Taxonomy" id="51031"/>
    <lineage>
        <taxon>Eukaryota</taxon>
        <taxon>Metazoa</taxon>
        <taxon>Ecdysozoa</taxon>
        <taxon>Nematoda</taxon>
        <taxon>Chromadorea</taxon>
        <taxon>Rhabditida</taxon>
        <taxon>Rhabditina</taxon>
        <taxon>Rhabditomorpha</taxon>
        <taxon>Strongyloidea</taxon>
        <taxon>Ancylostomatidae</taxon>
        <taxon>Bunostominae</taxon>
        <taxon>Necator</taxon>
    </lineage>
</organism>
<accession>A0ABR1BUF6</accession>
<evidence type="ECO:0000313" key="1">
    <source>
        <dbReference type="EMBL" id="KAK6728718.1"/>
    </source>
</evidence>
<keyword evidence="2" id="KW-1185">Reference proteome</keyword>